<dbReference type="InterPro" id="IPR043128">
    <property type="entry name" value="Rev_trsase/Diguanyl_cyclase"/>
</dbReference>
<dbReference type="OrthoDB" id="2537at2"/>
<dbReference type="PANTHER" id="PTHR45138">
    <property type="entry name" value="REGULATORY COMPONENTS OF SENSORY TRANSDUCTION SYSTEM"/>
    <property type="match status" value="1"/>
</dbReference>
<dbReference type="GO" id="GO:0043709">
    <property type="term" value="P:cell adhesion involved in single-species biofilm formation"/>
    <property type="evidence" value="ECO:0007669"/>
    <property type="project" value="TreeGrafter"/>
</dbReference>
<dbReference type="EMBL" id="CP002282">
    <property type="protein sequence ID" value="ADO83999.1"/>
    <property type="molecule type" value="Genomic_DNA"/>
</dbReference>
<dbReference type="HOGENOM" id="CLU_000445_11_4_0"/>
<evidence type="ECO:0000259" key="1">
    <source>
        <dbReference type="PROSITE" id="PS50887"/>
    </source>
</evidence>
<evidence type="ECO:0000313" key="2">
    <source>
        <dbReference type="EMBL" id="ADO83999.1"/>
    </source>
</evidence>
<dbReference type="Proteomes" id="UP000006875">
    <property type="component" value="Plasmid pILYOP01"/>
</dbReference>
<gene>
    <name evidence="2" type="ordered locus">Ilyop_2237</name>
</gene>
<protein>
    <submittedName>
        <fullName evidence="2">Diguanylate cyclase</fullName>
    </submittedName>
</protein>
<dbReference type="CDD" id="cd01949">
    <property type="entry name" value="GGDEF"/>
    <property type="match status" value="1"/>
</dbReference>
<dbReference type="SUPFAM" id="SSF55785">
    <property type="entry name" value="PYP-like sensor domain (PAS domain)"/>
    <property type="match status" value="1"/>
</dbReference>
<feature type="domain" description="GGDEF" evidence="1">
    <location>
        <begin position="183"/>
        <end position="313"/>
    </location>
</feature>
<dbReference type="GO" id="GO:1902201">
    <property type="term" value="P:negative regulation of bacterial-type flagellum-dependent cell motility"/>
    <property type="evidence" value="ECO:0007669"/>
    <property type="project" value="TreeGrafter"/>
</dbReference>
<dbReference type="RefSeq" id="WP_013388660.1">
    <property type="nucleotide sequence ID" value="NC_014633.1"/>
</dbReference>
<geneLocation type="plasmid" evidence="2 3">
    <name>pILYOP01</name>
</geneLocation>
<dbReference type="AlphaFoldDB" id="E3HCM3"/>
<dbReference type="Gene3D" id="3.30.450.20">
    <property type="entry name" value="PAS domain"/>
    <property type="match status" value="1"/>
</dbReference>
<evidence type="ECO:0000313" key="3">
    <source>
        <dbReference type="Proteomes" id="UP000006875"/>
    </source>
</evidence>
<dbReference type="InterPro" id="IPR029787">
    <property type="entry name" value="Nucleotide_cyclase"/>
</dbReference>
<proteinExistence type="predicted"/>
<dbReference type="Pfam" id="PF00990">
    <property type="entry name" value="GGDEF"/>
    <property type="match status" value="1"/>
</dbReference>
<dbReference type="GO" id="GO:0005886">
    <property type="term" value="C:plasma membrane"/>
    <property type="evidence" value="ECO:0007669"/>
    <property type="project" value="TreeGrafter"/>
</dbReference>
<dbReference type="InterPro" id="IPR050469">
    <property type="entry name" value="Diguanylate_Cyclase"/>
</dbReference>
<dbReference type="SUPFAM" id="SSF55073">
    <property type="entry name" value="Nucleotide cyclase"/>
    <property type="match status" value="1"/>
</dbReference>
<dbReference type="KEGG" id="ipo:Ilyop_2237"/>
<dbReference type="SMART" id="SM00267">
    <property type="entry name" value="GGDEF"/>
    <property type="match status" value="1"/>
</dbReference>
<keyword evidence="3" id="KW-1185">Reference proteome</keyword>
<dbReference type="Gene3D" id="3.30.70.270">
    <property type="match status" value="1"/>
</dbReference>
<dbReference type="GO" id="GO:0052621">
    <property type="term" value="F:diguanylate cyclase activity"/>
    <property type="evidence" value="ECO:0007669"/>
    <property type="project" value="TreeGrafter"/>
</dbReference>
<dbReference type="PROSITE" id="PS50887">
    <property type="entry name" value="GGDEF"/>
    <property type="match status" value="1"/>
</dbReference>
<dbReference type="InterPro" id="IPR035965">
    <property type="entry name" value="PAS-like_dom_sf"/>
</dbReference>
<dbReference type="FunFam" id="3.30.70.270:FF:000001">
    <property type="entry name" value="Diguanylate cyclase domain protein"/>
    <property type="match status" value="1"/>
</dbReference>
<dbReference type="NCBIfam" id="TIGR00254">
    <property type="entry name" value="GGDEF"/>
    <property type="match status" value="1"/>
</dbReference>
<accession>E3HCM3</accession>
<dbReference type="PANTHER" id="PTHR45138:SF9">
    <property type="entry name" value="DIGUANYLATE CYCLASE DGCM-RELATED"/>
    <property type="match status" value="1"/>
</dbReference>
<sequence>MKLKKLKTQKEFLEILMDNLETKMFVFNEDMEIQELNKSSGKMISLDLNDIYGKKCGDLLQCANALEENKGCGETSKCHECHLRNSVYDSISKNSHTNKKILSREDYVCGKKEEKFFLYSSKKIAYNNKDMSLVLIDDITEIEKSRKKLHELSITDELTGIYNRRFIFESIKKEISRSERNGGIYSLMLIDIDFFKKVNDLCGHLGGDEVLKNVASEIKNNIRNMDLFGRFGGEEFILLLPETDLELALLCAERLRKAVESITFPKVGHPVTVSIGVGQYSIGETLDDILDRVDKALYKAKNNGRNRVEVSENAKTLQDS</sequence>
<keyword evidence="2" id="KW-0614">Plasmid</keyword>
<organism evidence="2 3">
    <name type="scientific">Ilyobacter polytropus (strain ATCC 51220 / DSM 2926 / LMG 16218 / CuHBu1)</name>
    <dbReference type="NCBI Taxonomy" id="572544"/>
    <lineage>
        <taxon>Bacteria</taxon>
        <taxon>Fusobacteriati</taxon>
        <taxon>Fusobacteriota</taxon>
        <taxon>Fusobacteriia</taxon>
        <taxon>Fusobacteriales</taxon>
        <taxon>Fusobacteriaceae</taxon>
        <taxon>Ilyobacter</taxon>
    </lineage>
</organism>
<reference evidence="2 3" key="1">
    <citation type="journal article" date="2010" name="Stand. Genomic Sci.">
        <title>Complete genome sequence of Ilyobacter polytropus type strain (CuHbu1).</title>
        <authorList>
            <person name="Sikorski J."/>
            <person name="Chertkov O."/>
            <person name="Lapidus A."/>
            <person name="Nolan M."/>
            <person name="Lucas S."/>
            <person name="Del Rio T.G."/>
            <person name="Tice H."/>
            <person name="Cheng J.F."/>
            <person name="Tapia R."/>
            <person name="Han C."/>
            <person name="Goodwin L."/>
            <person name="Pitluck S."/>
            <person name="Liolios K."/>
            <person name="Ivanova N."/>
            <person name="Mavromatis K."/>
            <person name="Mikhailova N."/>
            <person name="Pati A."/>
            <person name="Chen A."/>
            <person name="Palaniappan K."/>
            <person name="Land M."/>
            <person name="Hauser L."/>
            <person name="Chang Y.J."/>
            <person name="Jeffries C.D."/>
            <person name="Brambilla E."/>
            <person name="Yasawong M."/>
            <person name="Rohde M."/>
            <person name="Pukall R."/>
            <person name="Spring S."/>
            <person name="Goker M."/>
            <person name="Woyke T."/>
            <person name="Bristow J."/>
            <person name="Eisen J.A."/>
            <person name="Markowitz V."/>
            <person name="Hugenholtz P."/>
            <person name="Kyrpides N.C."/>
            <person name="Klenk H.P."/>
        </authorList>
    </citation>
    <scope>NUCLEOTIDE SEQUENCE [LARGE SCALE GENOMIC DNA]</scope>
    <source>
        <strain evidence="3">ATCC 51220 / DSM 2926 / LMG 16218 / CuHBu1</strain>
        <plasmid evidence="3">pILYOP01</plasmid>
    </source>
</reference>
<dbReference type="InterPro" id="IPR000160">
    <property type="entry name" value="GGDEF_dom"/>
</dbReference>
<name>E3HCM3_ILYPC</name>